<dbReference type="InterPro" id="IPR033469">
    <property type="entry name" value="CYTH-like_dom_sf"/>
</dbReference>
<proteinExistence type="predicted"/>
<organism evidence="2 3">
    <name type="scientific">Thalassobacillus hwangdonensis</name>
    <dbReference type="NCBI Taxonomy" id="546108"/>
    <lineage>
        <taxon>Bacteria</taxon>
        <taxon>Bacillati</taxon>
        <taxon>Bacillota</taxon>
        <taxon>Bacilli</taxon>
        <taxon>Bacillales</taxon>
        <taxon>Bacillaceae</taxon>
        <taxon>Thalassobacillus</taxon>
    </lineage>
</organism>
<evidence type="ECO:0000259" key="1">
    <source>
        <dbReference type="PROSITE" id="PS51707"/>
    </source>
</evidence>
<dbReference type="EMBL" id="JBHTKL010000001">
    <property type="protein sequence ID" value="MFD1017873.1"/>
    <property type="molecule type" value="Genomic_DNA"/>
</dbReference>
<reference evidence="3" key="1">
    <citation type="journal article" date="2019" name="Int. J. Syst. Evol. Microbiol.">
        <title>The Global Catalogue of Microorganisms (GCM) 10K type strain sequencing project: providing services to taxonomists for standard genome sequencing and annotation.</title>
        <authorList>
            <consortium name="The Broad Institute Genomics Platform"/>
            <consortium name="The Broad Institute Genome Sequencing Center for Infectious Disease"/>
            <person name="Wu L."/>
            <person name="Ma J."/>
        </authorList>
    </citation>
    <scope>NUCLEOTIDE SEQUENCE [LARGE SCALE GENOMIC DNA]</scope>
    <source>
        <strain evidence="3">CCUG 56607</strain>
    </source>
</reference>
<dbReference type="SMART" id="SM01118">
    <property type="entry name" value="CYTH"/>
    <property type="match status" value="1"/>
</dbReference>
<dbReference type="SUPFAM" id="SSF55154">
    <property type="entry name" value="CYTH-like phosphatases"/>
    <property type="match status" value="1"/>
</dbReference>
<accession>A0ABW3KZX5</accession>
<dbReference type="InterPro" id="IPR009195">
    <property type="entry name" value="Uncharacterised_YjbK"/>
</dbReference>
<dbReference type="Proteomes" id="UP001596990">
    <property type="component" value="Unassembled WGS sequence"/>
</dbReference>
<evidence type="ECO:0000313" key="3">
    <source>
        <dbReference type="Proteomes" id="UP001596990"/>
    </source>
</evidence>
<dbReference type="InterPro" id="IPR023577">
    <property type="entry name" value="CYTH_domain"/>
</dbReference>
<comment type="caution">
    <text evidence="2">The sequence shown here is derived from an EMBL/GenBank/DDBJ whole genome shotgun (WGS) entry which is preliminary data.</text>
</comment>
<dbReference type="Pfam" id="PF01928">
    <property type="entry name" value="CYTH"/>
    <property type="match status" value="1"/>
</dbReference>
<dbReference type="Gene3D" id="2.40.320.10">
    <property type="entry name" value="Hypothetical Protein Pfu-838710-001"/>
    <property type="match status" value="1"/>
</dbReference>
<sequence>MSQEIEIEFKNLLVKEEYERLLTALPFEQVEQVRQVNHYFETADFQLKKRGAALRIREKNGSYTLTLKEPHPDGLLETHSPLTNEDAEKWMTGLEQVGNDVLARLHSMDIDVKELNYAGALTTVRKELELDEVLVVLDYSTYHGTEDFELELEASERSVGEKAFHKLLTEHEIPERETPNKIQRFFSKKP</sequence>
<dbReference type="RefSeq" id="WP_386055952.1">
    <property type="nucleotide sequence ID" value="NZ_JBHTKL010000001.1"/>
</dbReference>
<protein>
    <submittedName>
        <fullName evidence="2">CYTH domain-containing protein</fullName>
    </submittedName>
</protein>
<dbReference type="PIRSF" id="PIRSF012526">
    <property type="entry name" value="CYTH_UCP012526"/>
    <property type="match status" value="1"/>
</dbReference>
<feature type="domain" description="CYTH" evidence="1">
    <location>
        <begin position="4"/>
        <end position="190"/>
    </location>
</feature>
<keyword evidence="3" id="KW-1185">Reference proteome</keyword>
<dbReference type="CDD" id="cd07762">
    <property type="entry name" value="CYTH-like_Pase_1"/>
    <property type="match status" value="1"/>
</dbReference>
<evidence type="ECO:0000313" key="2">
    <source>
        <dbReference type="EMBL" id="MFD1017873.1"/>
    </source>
</evidence>
<dbReference type="PROSITE" id="PS51707">
    <property type="entry name" value="CYTH"/>
    <property type="match status" value="1"/>
</dbReference>
<gene>
    <name evidence="2" type="ORF">ACFQ2J_01565</name>
</gene>
<name>A0ABW3KZX5_9BACI</name>